<dbReference type="GO" id="GO:0005829">
    <property type="term" value="C:cytosol"/>
    <property type="evidence" value="ECO:0007669"/>
    <property type="project" value="TreeGrafter"/>
</dbReference>
<evidence type="ECO:0000256" key="1">
    <source>
        <dbReference type="ARBA" id="ARBA00010990"/>
    </source>
</evidence>
<dbReference type="InterPro" id="IPR037143">
    <property type="entry name" value="4-PPantetheinyl_Trfase_dom_sf"/>
</dbReference>
<dbReference type="PANTHER" id="PTHR12215:SF10">
    <property type="entry name" value="L-AMINOADIPATE-SEMIALDEHYDE DEHYDROGENASE-PHOSPHOPANTETHEINYL TRANSFERASE"/>
    <property type="match status" value="1"/>
</dbReference>
<reference evidence="5" key="1">
    <citation type="submission" date="2020-01" db="EMBL/GenBank/DDBJ databases">
        <authorList>
            <person name="Meier V. D."/>
            <person name="Meier V D."/>
        </authorList>
    </citation>
    <scope>NUCLEOTIDE SEQUENCE</scope>
    <source>
        <strain evidence="5">HLG_WM_MAG_09</strain>
    </source>
</reference>
<organism evidence="5">
    <name type="scientific">uncultured Thiotrichaceae bacterium</name>
    <dbReference type="NCBI Taxonomy" id="298394"/>
    <lineage>
        <taxon>Bacteria</taxon>
        <taxon>Pseudomonadati</taxon>
        <taxon>Pseudomonadota</taxon>
        <taxon>Gammaproteobacteria</taxon>
        <taxon>Thiotrichales</taxon>
        <taxon>Thiotrichaceae</taxon>
        <taxon>environmental samples</taxon>
    </lineage>
</organism>
<dbReference type="EMBL" id="CACVAT010000244">
    <property type="protein sequence ID" value="CAA6815348.1"/>
    <property type="molecule type" value="Genomic_DNA"/>
</dbReference>
<dbReference type="GO" id="GO:0019878">
    <property type="term" value="P:lysine biosynthetic process via aminoadipic acid"/>
    <property type="evidence" value="ECO:0007669"/>
    <property type="project" value="TreeGrafter"/>
</dbReference>
<keyword evidence="2" id="KW-0808">Transferase</keyword>
<dbReference type="Gene3D" id="3.90.470.20">
    <property type="entry name" value="4'-phosphopantetheinyl transferase domain"/>
    <property type="match status" value="2"/>
</dbReference>
<dbReference type="InterPro" id="IPR050559">
    <property type="entry name" value="P-Pant_transferase_sf"/>
</dbReference>
<comment type="similarity">
    <text evidence="1">Belongs to the P-Pant transferase superfamily. Gsp/Sfp/HetI/AcpT family.</text>
</comment>
<sequence length="222" mass="25367">MKAGYNIGNQVYLHLSEPNMVDTGLDYLNSIERQRAGRFQSIQDRRLYVAAHVFLRQVLSRYTTLYPEEWRFSTGEYGKPAVSNRGMESLKFSLSHTHGLLACAVSWQQTVGVDIEQPLPLKNFRALCQTVLSNNEMTEVLAGRDSMEQERRFYTYWTLKEAYVKALGCGFAAPVQRMNCVRLSEQQWSMQHDEEEGGVIHPPVTLMSRYCTNGYPLAVAVI</sequence>
<dbReference type="InterPro" id="IPR055066">
    <property type="entry name" value="AASDHPPT_N"/>
</dbReference>
<evidence type="ECO:0000259" key="3">
    <source>
        <dbReference type="Pfam" id="PF01648"/>
    </source>
</evidence>
<dbReference type="AlphaFoldDB" id="A0A6S6TKI5"/>
<dbReference type="GO" id="GO:0000287">
    <property type="term" value="F:magnesium ion binding"/>
    <property type="evidence" value="ECO:0007669"/>
    <property type="project" value="InterPro"/>
</dbReference>
<evidence type="ECO:0000313" key="5">
    <source>
        <dbReference type="EMBL" id="CAA6815348.1"/>
    </source>
</evidence>
<dbReference type="InterPro" id="IPR008278">
    <property type="entry name" value="4-PPantetheinyl_Trfase_dom"/>
</dbReference>
<feature type="domain" description="4'-phosphopantetheinyl transferase N-terminal" evidence="4">
    <location>
        <begin position="25"/>
        <end position="102"/>
    </location>
</feature>
<gene>
    <name evidence="5" type="ORF">HELGO_WM36082</name>
</gene>
<dbReference type="SUPFAM" id="SSF56214">
    <property type="entry name" value="4'-phosphopantetheinyl transferase"/>
    <property type="match status" value="2"/>
</dbReference>
<dbReference type="GO" id="GO:0008897">
    <property type="term" value="F:holo-[acyl-carrier-protein] synthase activity"/>
    <property type="evidence" value="ECO:0007669"/>
    <property type="project" value="InterPro"/>
</dbReference>
<dbReference type="PANTHER" id="PTHR12215">
    <property type="entry name" value="PHOSPHOPANTETHEINE TRANSFERASE"/>
    <property type="match status" value="1"/>
</dbReference>
<dbReference type="Pfam" id="PF22624">
    <property type="entry name" value="AASDHPPT_N"/>
    <property type="match status" value="1"/>
</dbReference>
<accession>A0A6S6TKI5</accession>
<protein>
    <submittedName>
        <fullName evidence="5">Uncharacterized protein</fullName>
    </submittedName>
</protein>
<proteinExistence type="inferred from homology"/>
<feature type="domain" description="4'-phosphopantetheinyl transferase" evidence="3">
    <location>
        <begin position="111"/>
        <end position="195"/>
    </location>
</feature>
<evidence type="ECO:0000259" key="4">
    <source>
        <dbReference type="Pfam" id="PF22624"/>
    </source>
</evidence>
<evidence type="ECO:0000256" key="2">
    <source>
        <dbReference type="ARBA" id="ARBA00022679"/>
    </source>
</evidence>
<dbReference type="Pfam" id="PF01648">
    <property type="entry name" value="ACPS"/>
    <property type="match status" value="1"/>
</dbReference>
<name>A0A6S6TKI5_9GAMM</name>